<protein>
    <submittedName>
        <fullName evidence="2">DUF4864 domain-containing protein</fullName>
    </submittedName>
</protein>
<reference evidence="2" key="1">
    <citation type="submission" date="2023-07" db="EMBL/GenBank/DDBJ databases">
        <title>The genome sequence of Rhodocytophaga aerolata KACC 12507.</title>
        <authorList>
            <person name="Zhang X."/>
        </authorList>
    </citation>
    <scope>NUCLEOTIDE SEQUENCE</scope>
    <source>
        <strain evidence="2">KACC 12507</strain>
    </source>
</reference>
<dbReference type="RefSeq" id="WP_302035819.1">
    <property type="nucleotide sequence ID" value="NZ_JAUKPO010000001.1"/>
</dbReference>
<feature type="chain" id="PRO_5045684027" evidence="1">
    <location>
        <begin position="25"/>
        <end position="168"/>
    </location>
</feature>
<dbReference type="InterPro" id="IPR032347">
    <property type="entry name" value="DUF4864"/>
</dbReference>
<dbReference type="Proteomes" id="UP001168528">
    <property type="component" value="Unassembled WGS sequence"/>
</dbReference>
<keyword evidence="1" id="KW-0732">Signal</keyword>
<keyword evidence="3" id="KW-1185">Reference proteome</keyword>
<evidence type="ECO:0000313" key="2">
    <source>
        <dbReference type="EMBL" id="MDO1445020.1"/>
    </source>
</evidence>
<comment type="caution">
    <text evidence="2">The sequence shown here is derived from an EMBL/GenBank/DDBJ whole genome shotgun (WGS) entry which is preliminary data.</text>
</comment>
<evidence type="ECO:0000313" key="3">
    <source>
        <dbReference type="Proteomes" id="UP001168528"/>
    </source>
</evidence>
<organism evidence="2 3">
    <name type="scientific">Rhodocytophaga aerolata</name>
    <dbReference type="NCBI Taxonomy" id="455078"/>
    <lineage>
        <taxon>Bacteria</taxon>
        <taxon>Pseudomonadati</taxon>
        <taxon>Bacteroidota</taxon>
        <taxon>Cytophagia</taxon>
        <taxon>Cytophagales</taxon>
        <taxon>Rhodocytophagaceae</taxon>
        <taxon>Rhodocytophaga</taxon>
    </lineage>
</organism>
<feature type="signal peptide" evidence="1">
    <location>
        <begin position="1"/>
        <end position="24"/>
    </location>
</feature>
<dbReference type="EMBL" id="JAUKPO010000001">
    <property type="protein sequence ID" value="MDO1445020.1"/>
    <property type="molecule type" value="Genomic_DNA"/>
</dbReference>
<proteinExistence type="predicted"/>
<accession>A0ABT8QYW1</accession>
<sequence>MKIKVSLVAWAAAAMLLQPDSLVANIQKTTHYFAHYTHPSPRPDLSPEDVIAIQLKAFQENDHNDTGIETVFSFAAPENKKYTGPLDFFKAMVKNPTYDPLLNLKKYTPQKLRVEGNTAQQIIVITDRVGKKAAYLFTLSKQTEGPYKDCWMTSSVIRLAYEDKTVNT</sequence>
<name>A0ABT8QYW1_9BACT</name>
<evidence type="ECO:0000256" key="1">
    <source>
        <dbReference type="SAM" id="SignalP"/>
    </source>
</evidence>
<dbReference type="Pfam" id="PF16156">
    <property type="entry name" value="DUF4864"/>
    <property type="match status" value="1"/>
</dbReference>
<dbReference type="PANTHER" id="PTHR35716">
    <property type="entry name" value="OS05G0574700 PROTEIN-RELATED"/>
    <property type="match status" value="1"/>
</dbReference>
<gene>
    <name evidence="2" type="ORF">Q0590_02100</name>
</gene>